<gene>
    <name evidence="1" type="ORF">ENT17_09450</name>
</gene>
<dbReference type="EMBL" id="DSXR01000095">
    <property type="protein sequence ID" value="HGS87829.1"/>
    <property type="molecule type" value="Genomic_DNA"/>
</dbReference>
<dbReference type="Pfam" id="PF02585">
    <property type="entry name" value="PIG-L"/>
    <property type="match status" value="1"/>
</dbReference>
<dbReference type="SUPFAM" id="SSF102588">
    <property type="entry name" value="LmbE-like"/>
    <property type="match status" value="1"/>
</dbReference>
<dbReference type="PANTHER" id="PTHR12993">
    <property type="entry name" value="N-ACETYLGLUCOSAMINYL-PHOSPHATIDYLINOSITOL DE-N-ACETYLASE-RELATED"/>
    <property type="match status" value="1"/>
</dbReference>
<sequence>MPCPQWYNKSNMDWVFLSPHLDDAVLSCGGFIFELIQKGERVEICTICAGDPPPGELSPLAEMLHQRWGVTAQASQITRRQEDRAACQKLGATPFHLDIPDCIYRRNPENGQPLITSNEALFQPLPPAEYPLASQLANQLAAHIPLSSRIVCPLTLGGHIDHHLTRAAAQLIGRPLWYYADYPYLLQHAGRLHEYIAPDWRIEQIAISLDACRAWQDAVACYQSQISTFWTSMEEMRDAICHYWQKGGGSTLWRSLST</sequence>
<reference evidence="1" key="1">
    <citation type="journal article" date="2020" name="mSystems">
        <title>Genome- and Community-Level Interaction Insights into Carbon Utilization and Element Cycling Functions of Hydrothermarchaeota in Hydrothermal Sediment.</title>
        <authorList>
            <person name="Zhou Z."/>
            <person name="Liu Y."/>
            <person name="Xu W."/>
            <person name="Pan J."/>
            <person name="Luo Z.H."/>
            <person name="Li M."/>
        </authorList>
    </citation>
    <scope>NUCLEOTIDE SEQUENCE [LARGE SCALE GENOMIC DNA]</scope>
    <source>
        <strain evidence="1">SpSt-556</strain>
    </source>
</reference>
<dbReference type="Gene3D" id="3.40.50.10320">
    <property type="entry name" value="LmbE-like"/>
    <property type="match status" value="1"/>
</dbReference>
<dbReference type="InterPro" id="IPR003737">
    <property type="entry name" value="GlcNAc_PI_deacetylase-related"/>
</dbReference>
<dbReference type="GO" id="GO:0016811">
    <property type="term" value="F:hydrolase activity, acting on carbon-nitrogen (but not peptide) bonds, in linear amides"/>
    <property type="evidence" value="ECO:0007669"/>
    <property type="project" value="TreeGrafter"/>
</dbReference>
<dbReference type="AlphaFoldDB" id="A0A7C4Q4F4"/>
<organism evidence="1">
    <name type="scientific">Bellilinea caldifistulae</name>
    <dbReference type="NCBI Taxonomy" id="360411"/>
    <lineage>
        <taxon>Bacteria</taxon>
        <taxon>Bacillati</taxon>
        <taxon>Chloroflexota</taxon>
        <taxon>Anaerolineae</taxon>
        <taxon>Anaerolineales</taxon>
        <taxon>Anaerolineaceae</taxon>
        <taxon>Bellilinea</taxon>
    </lineage>
</organism>
<comment type="caution">
    <text evidence="1">The sequence shown here is derived from an EMBL/GenBank/DDBJ whole genome shotgun (WGS) entry which is preliminary data.</text>
</comment>
<evidence type="ECO:0000313" key="1">
    <source>
        <dbReference type="EMBL" id="HGS87829.1"/>
    </source>
</evidence>
<accession>A0A7C4Q4F4</accession>
<proteinExistence type="predicted"/>
<protein>
    <submittedName>
        <fullName evidence="1">PIG-L family deacetylase</fullName>
    </submittedName>
</protein>
<dbReference type="InterPro" id="IPR024078">
    <property type="entry name" value="LmbE-like_dom_sf"/>
</dbReference>
<name>A0A7C4Q4F4_9CHLR</name>
<dbReference type="PANTHER" id="PTHR12993:SF29">
    <property type="entry name" value="BLR3841 PROTEIN"/>
    <property type="match status" value="1"/>
</dbReference>